<sequence>MKNPNNPYTLENFYTFYTQTATFGFNEKEMIDWYLNQIYQIELELKGQLTYDYRQYLQKKYMYLRTGLLCIYCQKNGNKSL</sequence>
<protein>
    <submittedName>
        <fullName evidence="1">Uncharacterized protein</fullName>
    </submittedName>
</protein>
<organism evidence="1">
    <name type="scientific">Enterocloster phage PMBT24</name>
    <dbReference type="NCBI Taxonomy" id="3025413"/>
    <lineage>
        <taxon>Viruses</taxon>
        <taxon>Duplodnaviria</taxon>
        <taxon>Heunggongvirae</taxon>
        <taxon>Uroviricota</taxon>
        <taxon>Caudoviricetes</taxon>
    </lineage>
</organism>
<reference evidence="1" key="1">
    <citation type="submission" date="2023-01" db="EMBL/GenBank/DDBJ databases">
        <authorList>
            <person name="Sprotte S."/>
            <person name="Brinks E."/>
        </authorList>
    </citation>
    <scope>NUCLEOTIDE SEQUENCE</scope>
</reference>
<evidence type="ECO:0000313" key="1">
    <source>
        <dbReference type="EMBL" id="WDQ45503.1"/>
    </source>
</evidence>
<accession>A0AAT9TRG0</accession>
<proteinExistence type="predicted"/>
<dbReference type="EMBL" id="OQ326496">
    <property type="protein sequence ID" value="WDQ45503.1"/>
    <property type="molecule type" value="Genomic_DNA"/>
</dbReference>
<name>A0AAT9TRG0_9CAUD</name>
<reference evidence="1" key="2">
    <citation type="journal article" date="2024" name="Heliyon">
        <title>Complete genome sequence of the novel virulent phage PMBT24 infecting Enterocloster bolteae from the human gut.</title>
        <authorList>
            <person name="Sprotte S."/>
            <person name="Brinks E."/>
            <person name="Neve H."/>
            <person name="Franz C.M.A.P."/>
        </authorList>
    </citation>
    <scope>NUCLEOTIDE SEQUENCE</scope>
</reference>